<dbReference type="Proteomes" id="UP000033956">
    <property type="component" value="Unassembled WGS sequence"/>
</dbReference>
<dbReference type="PANTHER" id="PTHR38011">
    <property type="entry name" value="DIHYDROFOLATE REDUCTASE FAMILY PROTEIN (AFU_ORTHOLOGUE AFUA_8G06820)"/>
    <property type="match status" value="1"/>
</dbReference>
<dbReference type="PATRIC" id="fig|92835.4.peg.1222"/>
<dbReference type="NCBIfam" id="NF010663">
    <property type="entry name" value="PRK14059.1-1"/>
    <property type="match status" value="1"/>
</dbReference>
<evidence type="ECO:0000259" key="4">
    <source>
        <dbReference type="Pfam" id="PF01872"/>
    </source>
</evidence>
<dbReference type="OrthoDB" id="5243299at2"/>
<dbReference type="GO" id="GO:0009231">
    <property type="term" value="P:riboflavin biosynthetic process"/>
    <property type="evidence" value="ECO:0007669"/>
    <property type="project" value="InterPro"/>
</dbReference>
<evidence type="ECO:0000313" key="5">
    <source>
        <dbReference type="EMBL" id="KJL42047.1"/>
    </source>
</evidence>
<accession>A0A0M2H6D2</accession>
<evidence type="ECO:0000256" key="3">
    <source>
        <dbReference type="ARBA" id="ARBA00023002"/>
    </source>
</evidence>
<dbReference type="RefSeq" id="WP_045275163.1">
    <property type="nucleotide sequence ID" value="NZ_BAAAUP010000004.1"/>
</dbReference>
<evidence type="ECO:0000256" key="1">
    <source>
        <dbReference type="ARBA" id="ARBA00005104"/>
    </source>
</evidence>
<organism evidence="5 6">
    <name type="scientific">Microbacterium terrae</name>
    <dbReference type="NCBI Taxonomy" id="69369"/>
    <lineage>
        <taxon>Bacteria</taxon>
        <taxon>Bacillati</taxon>
        <taxon>Actinomycetota</taxon>
        <taxon>Actinomycetes</taxon>
        <taxon>Micrococcales</taxon>
        <taxon>Microbacteriaceae</taxon>
        <taxon>Microbacterium</taxon>
    </lineage>
</organism>
<dbReference type="PANTHER" id="PTHR38011:SF7">
    <property type="entry name" value="2,5-DIAMINO-6-RIBOSYLAMINO-4(3H)-PYRIMIDINONE 5'-PHOSPHATE REDUCTASE"/>
    <property type="match status" value="1"/>
</dbReference>
<dbReference type="InterPro" id="IPR050765">
    <property type="entry name" value="Riboflavin_Biosynth_HTPR"/>
</dbReference>
<dbReference type="AlphaFoldDB" id="A0A0M2H6D2"/>
<proteinExistence type="predicted"/>
<reference evidence="5 6" key="1">
    <citation type="submission" date="2015-02" db="EMBL/GenBank/DDBJ databases">
        <title>Draft genome sequences of ten Microbacterium spp. with emphasis on heavy metal contaminated environments.</title>
        <authorList>
            <person name="Corretto E."/>
        </authorList>
    </citation>
    <scope>NUCLEOTIDE SEQUENCE [LARGE SCALE GENOMIC DNA]</scope>
    <source>
        <strain evidence="5 6">DSM 12510</strain>
    </source>
</reference>
<sequence length="233" mass="24641">MLAHDDLTAAYALDDRETPRIRMNFVASVDGAATVAGRSAGLGGDTDRVIMQVLRAMSDVVLVGAGTVRAEGYGGTKVDGEDAAWRRAHGLPEQPRLAVVSRRLDLEPGHPFFRDAAARPLVVTCAAAPADRREALGAVADVMVCGDEAVDLADMRAQSAAAGRTQILCEGGPHLFGALHDARLVDEVCLTLSPRLAGGAAGRIMRGSAEAVADLRLASLLRDDDWLFLRYAR</sequence>
<protein>
    <submittedName>
        <fullName evidence="5">Riboflavin biosynthesis protein RibD</fullName>
    </submittedName>
</protein>
<feature type="domain" description="Bacterial bifunctional deaminase-reductase C-terminal" evidence="4">
    <location>
        <begin position="19"/>
        <end position="223"/>
    </location>
</feature>
<dbReference type="STRING" id="92835.RS81_01203"/>
<dbReference type="InterPro" id="IPR024072">
    <property type="entry name" value="DHFR-like_dom_sf"/>
</dbReference>
<comment type="pathway">
    <text evidence="1">Cofactor biosynthesis; riboflavin biosynthesis.</text>
</comment>
<dbReference type="Pfam" id="PF01872">
    <property type="entry name" value="RibD_C"/>
    <property type="match status" value="1"/>
</dbReference>
<evidence type="ECO:0000313" key="6">
    <source>
        <dbReference type="Proteomes" id="UP000033956"/>
    </source>
</evidence>
<dbReference type="InterPro" id="IPR002734">
    <property type="entry name" value="RibDG_C"/>
</dbReference>
<name>A0A0M2H6D2_9MICO</name>
<keyword evidence="3" id="KW-0560">Oxidoreductase</keyword>
<gene>
    <name evidence="5" type="primary">ribD_1</name>
    <name evidence="5" type="ORF">RS81_01203</name>
</gene>
<keyword evidence="2" id="KW-0521">NADP</keyword>
<comment type="caution">
    <text evidence="5">The sequence shown here is derived from an EMBL/GenBank/DDBJ whole genome shotgun (WGS) entry which is preliminary data.</text>
</comment>
<keyword evidence="6" id="KW-1185">Reference proteome</keyword>
<dbReference type="Gene3D" id="3.40.430.10">
    <property type="entry name" value="Dihydrofolate Reductase, subunit A"/>
    <property type="match status" value="1"/>
</dbReference>
<dbReference type="SUPFAM" id="SSF53597">
    <property type="entry name" value="Dihydrofolate reductase-like"/>
    <property type="match status" value="1"/>
</dbReference>
<dbReference type="EMBL" id="JYIZ01000042">
    <property type="protein sequence ID" value="KJL42047.1"/>
    <property type="molecule type" value="Genomic_DNA"/>
</dbReference>
<evidence type="ECO:0000256" key="2">
    <source>
        <dbReference type="ARBA" id="ARBA00022857"/>
    </source>
</evidence>
<dbReference type="GO" id="GO:0008703">
    <property type="term" value="F:5-amino-6-(5-phosphoribosylamino)uracil reductase activity"/>
    <property type="evidence" value="ECO:0007669"/>
    <property type="project" value="InterPro"/>
</dbReference>